<feature type="compositionally biased region" description="Acidic residues" evidence="1">
    <location>
        <begin position="114"/>
        <end position="123"/>
    </location>
</feature>
<accession>H0ER58</accession>
<proteinExistence type="predicted"/>
<feature type="region of interest" description="Disordered" evidence="1">
    <location>
        <begin position="113"/>
        <end position="208"/>
    </location>
</feature>
<feature type="compositionally biased region" description="Acidic residues" evidence="1">
    <location>
        <begin position="707"/>
        <end position="717"/>
    </location>
</feature>
<evidence type="ECO:0000313" key="2">
    <source>
        <dbReference type="EMBL" id="EHK99021.1"/>
    </source>
</evidence>
<evidence type="ECO:0000256" key="1">
    <source>
        <dbReference type="SAM" id="MobiDB-lite"/>
    </source>
</evidence>
<gene>
    <name evidence="2" type="ORF">M7I_5174</name>
</gene>
<comment type="caution">
    <text evidence="2">The sequence shown here is derived from an EMBL/GenBank/DDBJ whole genome shotgun (WGS) entry which is preliminary data.</text>
</comment>
<dbReference type="Proteomes" id="UP000005446">
    <property type="component" value="Unassembled WGS sequence"/>
</dbReference>
<evidence type="ECO:0000313" key="3">
    <source>
        <dbReference type="Proteomes" id="UP000005446"/>
    </source>
</evidence>
<reference evidence="2 3" key="1">
    <citation type="journal article" date="2012" name="Eukaryot. Cell">
        <title>Genome sequence of the fungus Glarea lozoyensis: the first genome sequence of a species from the Helotiaceae family.</title>
        <authorList>
            <person name="Youssar L."/>
            <person name="Gruening B.A."/>
            <person name="Erxleben A."/>
            <person name="Guenther S."/>
            <person name="Huettel W."/>
        </authorList>
    </citation>
    <scope>NUCLEOTIDE SEQUENCE [LARGE SCALE GENOMIC DNA]</scope>
    <source>
        <strain evidence="3">ATCC 74030 / MF5533</strain>
    </source>
</reference>
<feature type="compositionally biased region" description="Basic and acidic residues" evidence="1">
    <location>
        <begin position="668"/>
        <end position="678"/>
    </location>
</feature>
<feature type="region of interest" description="Disordered" evidence="1">
    <location>
        <begin position="546"/>
        <end position="571"/>
    </location>
</feature>
<dbReference type="EMBL" id="AGUE01000132">
    <property type="protein sequence ID" value="EHK99021.1"/>
    <property type="molecule type" value="Genomic_DNA"/>
</dbReference>
<dbReference type="OrthoDB" id="3439676at2759"/>
<sequence>MACTIVKSLRATKPTQEIWSQLVQNGHVTCGVHTKIKNRIRKQGVDLLDWLREMEGIIKLPSEEAEKTANLLNKIKITKKTAPRTSMVGGAINWMLSAFPSSNPAPERQNLVEERDDADERDTNEDRFSSGVRDTSKSNEEAAKEVEHPGLDASARNLNHSGELSPRKRKRSIENGTDDSPRAYSLKTVSDGDLAPTEPLPKRLSRKRVAKKPIVAATTSLNPVSEVRPVTRSRSTVPVVEIEVESSVTPQNLIENGRGRRTKAHTLESERQQGVTILSAPGNDNAESNNSEKLLEDNDSTSWMPANRSPEKVTMQPWTGREYYLASAEQAKRAHRLEATSADEDDMIQDEDDVQNSNQEVARPELFPFSLAPAQIEELMKISDRVGQRYHMSSDSYDKIISVSLDKLNDETGKELSAIVDSLSTAYENLQASILKGRRNLTNKAYANVSSRLEDLRASTRNAVLSIRGTGIDDNTPATEKLLICLYFIVLPQWMRCIQLALNTCSEEGKMSLELAEEIYSLCKLWCDLAGVATAQKVKLSANDVTPFDDKISNNDDEADNDDTSKKRRSNFQIKQPTTESLTQLRKLCMSHRVEIDAIKKRAKDLMSASQQAIRMETEERARDSLRQADLEAKEISRNEQEERRATLMRKKNQETLARRRAVHRKQRQDVDRIKRELMGNYGLSAGDDRLYGSQGASIRTRRNVESDESDLEEENDPLSNGYKVRIGGFPPDNKRGTTRTPWNNEKKGRFAMMMMQEAEDPNRWQNAARALDVDIEEVFEAAKELQQCLHRVHERGKMLDQEWTYNVWWEDDDAISVPS</sequence>
<organism evidence="2 3">
    <name type="scientific">Glarea lozoyensis (strain ATCC 74030 / MF5533)</name>
    <dbReference type="NCBI Taxonomy" id="1104152"/>
    <lineage>
        <taxon>Eukaryota</taxon>
        <taxon>Fungi</taxon>
        <taxon>Dikarya</taxon>
        <taxon>Ascomycota</taxon>
        <taxon>Pezizomycotina</taxon>
        <taxon>Leotiomycetes</taxon>
        <taxon>Helotiales</taxon>
        <taxon>Helotiaceae</taxon>
        <taxon>Glarea</taxon>
    </lineage>
</organism>
<dbReference type="AlphaFoldDB" id="H0ER58"/>
<dbReference type="HOGENOM" id="CLU_359436_0_0_1"/>
<keyword evidence="3" id="KW-1185">Reference proteome</keyword>
<protein>
    <submittedName>
        <fullName evidence="2">Uncharacterized protein</fullName>
    </submittedName>
</protein>
<name>H0ER58_GLAL7</name>
<feature type="region of interest" description="Disordered" evidence="1">
    <location>
        <begin position="265"/>
        <end position="312"/>
    </location>
</feature>
<dbReference type="InParanoid" id="H0ER58"/>
<feature type="compositionally biased region" description="Basic and acidic residues" evidence="1">
    <location>
        <begin position="124"/>
        <end position="150"/>
    </location>
</feature>
<feature type="compositionally biased region" description="Basic and acidic residues" evidence="1">
    <location>
        <begin position="636"/>
        <end position="658"/>
    </location>
</feature>
<feature type="region of interest" description="Disordered" evidence="1">
    <location>
        <begin position="636"/>
        <end position="745"/>
    </location>
</feature>